<name>W4M3M3_9BACT</name>
<dbReference type="EMBL" id="AZHX01001193">
    <property type="protein sequence ID" value="ETX04556.1"/>
    <property type="molecule type" value="Genomic_DNA"/>
</dbReference>
<protein>
    <submittedName>
        <fullName evidence="1">Uncharacterized protein</fullName>
    </submittedName>
</protein>
<reference evidence="1 2" key="1">
    <citation type="journal article" date="2014" name="Nature">
        <title>An environmental bacterial taxon with a large and distinct metabolic repertoire.</title>
        <authorList>
            <person name="Wilson M.C."/>
            <person name="Mori T."/>
            <person name="Ruckert C."/>
            <person name="Uria A.R."/>
            <person name="Helf M.J."/>
            <person name="Takada K."/>
            <person name="Gernert C."/>
            <person name="Steffens U.A."/>
            <person name="Heycke N."/>
            <person name="Schmitt S."/>
            <person name="Rinke C."/>
            <person name="Helfrich E.J."/>
            <person name="Brachmann A.O."/>
            <person name="Gurgui C."/>
            <person name="Wakimoto T."/>
            <person name="Kracht M."/>
            <person name="Crusemann M."/>
            <person name="Hentschel U."/>
            <person name="Abe I."/>
            <person name="Matsunaga S."/>
            <person name="Kalinowski J."/>
            <person name="Takeyama H."/>
            <person name="Piel J."/>
        </authorList>
    </citation>
    <scope>NUCLEOTIDE SEQUENCE [LARGE SCALE GENOMIC DNA]</scope>
    <source>
        <strain evidence="2">TSY2</strain>
    </source>
</reference>
<dbReference type="HOGENOM" id="CLU_396239_0_0_7"/>
<dbReference type="Proteomes" id="UP000019140">
    <property type="component" value="Unassembled WGS sequence"/>
</dbReference>
<organism evidence="1 2">
    <name type="scientific">Candidatus Entotheonella gemina</name>
    <dbReference type="NCBI Taxonomy" id="1429439"/>
    <lineage>
        <taxon>Bacteria</taxon>
        <taxon>Pseudomonadati</taxon>
        <taxon>Nitrospinota/Tectimicrobiota group</taxon>
        <taxon>Candidatus Tectimicrobiota</taxon>
        <taxon>Candidatus Entotheonellia</taxon>
        <taxon>Candidatus Entotheonellales</taxon>
        <taxon>Candidatus Entotheonellaceae</taxon>
        <taxon>Candidatus Entotheonella</taxon>
    </lineage>
</organism>
<keyword evidence="2" id="KW-1185">Reference proteome</keyword>
<sequence length="702" mass="81241">MQHIQQPVDRLIPDHLYKILQREFGDHSLIYELFDNFLSHEDYDRDFVSQLFSISKGVDTHAWEIRKIAMLMLEKQILNIPIDDIDEYDFIYSQLDIKRERSLKESLLKEGYSITDLHGFSSEFRERLAGSARVHQNMQGLNTSECALEDFIEQSRQACKLSLARYLFTPDEVVAEILKQVRVSRGVKVPLTGEHPYVNEEAEHALAQLPDFEATVLRQLYDAAKIYWVSEATPSTLNALVEYPLTTVVLVVKLPGSDIEFELKRAGTRSYRRPIDVRYVYEGKPVAPTHRFHGANMGWLVHWEAGAAAILSQLYRLVHGCEAPVSRTIGSTSIYTIPIDGDEAHILKYFTDAQTFGEGFDEMREAMEQTIAAFRRERDWDPPPVPEALGLTVQFCTQVTPKQAYLTGTSSFRLDQLADYLGSDGPQRYFEPLGKPAYRRDEARRFADALLEEILGVYTPPAVEYDHYAQYVEAAFAVPQNRARANHWYVSMMRQIGTFWGALLGFRAGSNGESFVARNVGLKRVWEQGQWRVKMIFMDHDNLHIIGKTIRNFHPYYPVSYMFQDEKYVFGGGVGTHYRKGGVAILERLYRIDRAVSAQGRREVYDAMEAAYRTTQQAIVNNPELQTFFFPSFVQRLRDWDTIISRYLPLRHDPARVEAWREETRQFLYAKDYSEQLTGEYIKTIELYSDFLARYEFLYTSK</sequence>
<proteinExistence type="predicted"/>
<dbReference type="AlphaFoldDB" id="W4M3M3"/>
<evidence type="ECO:0000313" key="2">
    <source>
        <dbReference type="Proteomes" id="UP000019140"/>
    </source>
</evidence>
<accession>W4M3M3</accession>
<evidence type="ECO:0000313" key="1">
    <source>
        <dbReference type="EMBL" id="ETX04556.1"/>
    </source>
</evidence>
<gene>
    <name evidence="1" type="ORF">ETSY2_28130</name>
</gene>
<comment type="caution">
    <text evidence="1">The sequence shown here is derived from an EMBL/GenBank/DDBJ whole genome shotgun (WGS) entry which is preliminary data.</text>
</comment>